<organism evidence="7 8">
    <name type="scientific">Ancylobacter defluvii</name>
    <dbReference type="NCBI Taxonomy" id="1282440"/>
    <lineage>
        <taxon>Bacteria</taxon>
        <taxon>Pseudomonadati</taxon>
        <taxon>Pseudomonadota</taxon>
        <taxon>Alphaproteobacteria</taxon>
        <taxon>Hyphomicrobiales</taxon>
        <taxon>Xanthobacteraceae</taxon>
        <taxon>Ancylobacter</taxon>
    </lineage>
</organism>
<dbReference type="Proteomes" id="UP001143330">
    <property type="component" value="Unassembled WGS sequence"/>
</dbReference>
<dbReference type="EMBL" id="BSFM01000007">
    <property type="protein sequence ID" value="GLK83471.1"/>
    <property type="molecule type" value="Genomic_DNA"/>
</dbReference>
<evidence type="ECO:0000256" key="4">
    <source>
        <dbReference type="ARBA" id="ARBA00022840"/>
    </source>
</evidence>
<feature type="domain" description="ABC transporter" evidence="6">
    <location>
        <begin position="336"/>
        <end position="525"/>
    </location>
</feature>
<dbReference type="PANTHER" id="PTHR19211:SF6">
    <property type="entry name" value="BLL7188 PROTEIN"/>
    <property type="match status" value="1"/>
</dbReference>
<dbReference type="Pfam" id="PF00005">
    <property type="entry name" value="ABC_tran"/>
    <property type="match status" value="2"/>
</dbReference>
<feature type="region of interest" description="Disordered" evidence="5">
    <location>
        <begin position="247"/>
        <end position="294"/>
    </location>
</feature>
<gene>
    <name evidence="7" type="ORF">GCM10017653_15400</name>
</gene>
<protein>
    <submittedName>
        <fullName evidence="7">ATP-binding protein</fullName>
    </submittedName>
</protein>
<reference evidence="7" key="2">
    <citation type="submission" date="2023-01" db="EMBL/GenBank/DDBJ databases">
        <authorList>
            <person name="Sun Q."/>
            <person name="Evtushenko L."/>
        </authorList>
    </citation>
    <scope>NUCLEOTIDE SEQUENCE</scope>
    <source>
        <strain evidence="7">VKM B-2789</strain>
    </source>
</reference>
<dbReference type="SMART" id="SM00382">
    <property type="entry name" value="AAA"/>
    <property type="match status" value="2"/>
</dbReference>
<feature type="compositionally biased region" description="Basic and acidic residues" evidence="5">
    <location>
        <begin position="247"/>
        <end position="273"/>
    </location>
</feature>
<accession>A0A9W6NAH1</accession>
<keyword evidence="4 7" id="KW-0067">ATP-binding</keyword>
<dbReference type="PANTHER" id="PTHR19211">
    <property type="entry name" value="ATP-BINDING TRANSPORT PROTEIN-RELATED"/>
    <property type="match status" value="1"/>
</dbReference>
<dbReference type="InterPro" id="IPR003593">
    <property type="entry name" value="AAA+_ATPase"/>
</dbReference>
<keyword evidence="2" id="KW-0677">Repeat</keyword>
<dbReference type="InterPro" id="IPR003439">
    <property type="entry name" value="ABC_transporter-like_ATP-bd"/>
</dbReference>
<sequence>MATIRLTDLSYATPDGRPLFSSLDLVLGTERVGLVGRNGVGKSTLLQLIAGERTPLAGHVGVIGTVSFLKQAAQLDPRETIADLFGVSTALAALRRATAGMATADELIDIDWTLEERLAAALGRVGLQIDADTPLAQLSGGQATRARLAAAIFPEPDFLLLDEPTNNLDRSGREAVIDLVAGWRSGAVLVSHDRELLEHVDAVVELTSLGATRYGGGWSAYRARKATELAAAQHDLAHAERQLAEAGRKAQLAAERKDRRDAAGARKGARGDLPRILAGGRKSNAEASRGSGVRLADRQRAQALEATAEAQARVEVLQKLAITLPPTGLPASRQVVRLENVTAGYLAAAPVIRDLCFAMTGPERVGLVGPNGAGKSTLLKLISGALAPCAGRVFVVPDRAMLDQRVDLLDPAATIFDNFKRLNPGAGENACRSALASFQFRARAALQLAGTLSGGQSLRAGLACVLGGARPPSLLLLDEPTNHLDIDSIEAIEAGLLAYDGALLVVSHDGHFLNNIGITRRLNLAAAPHT</sequence>
<evidence type="ECO:0000256" key="5">
    <source>
        <dbReference type="SAM" id="MobiDB-lite"/>
    </source>
</evidence>
<dbReference type="InterPro" id="IPR017871">
    <property type="entry name" value="ABC_transporter-like_CS"/>
</dbReference>
<dbReference type="GO" id="GO:0016887">
    <property type="term" value="F:ATP hydrolysis activity"/>
    <property type="evidence" value="ECO:0007669"/>
    <property type="project" value="InterPro"/>
</dbReference>
<dbReference type="PROSITE" id="PS50893">
    <property type="entry name" value="ABC_TRANSPORTER_2"/>
    <property type="match status" value="2"/>
</dbReference>
<reference evidence="7" key="1">
    <citation type="journal article" date="2014" name="Int. J. Syst. Evol. Microbiol.">
        <title>Complete genome sequence of Corynebacterium casei LMG S-19264T (=DSM 44701T), isolated from a smear-ripened cheese.</title>
        <authorList>
            <consortium name="US DOE Joint Genome Institute (JGI-PGF)"/>
            <person name="Walter F."/>
            <person name="Albersmeier A."/>
            <person name="Kalinowski J."/>
            <person name="Ruckert C."/>
        </authorList>
    </citation>
    <scope>NUCLEOTIDE SEQUENCE</scope>
    <source>
        <strain evidence="7">VKM B-2789</strain>
    </source>
</reference>
<dbReference type="InterPro" id="IPR050611">
    <property type="entry name" value="ABCF"/>
</dbReference>
<dbReference type="SUPFAM" id="SSF52540">
    <property type="entry name" value="P-loop containing nucleoside triphosphate hydrolases"/>
    <property type="match status" value="2"/>
</dbReference>
<feature type="domain" description="ABC transporter" evidence="6">
    <location>
        <begin position="4"/>
        <end position="234"/>
    </location>
</feature>
<dbReference type="InterPro" id="IPR027417">
    <property type="entry name" value="P-loop_NTPase"/>
</dbReference>
<evidence type="ECO:0000256" key="2">
    <source>
        <dbReference type="ARBA" id="ARBA00022737"/>
    </source>
</evidence>
<keyword evidence="8" id="KW-1185">Reference proteome</keyword>
<evidence type="ECO:0000313" key="8">
    <source>
        <dbReference type="Proteomes" id="UP001143330"/>
    </source>
</evidence>
<dbReference type="Gene3D" id="3.40.50.300">
    <property type="entry name" value="P-loop containing nucleotide triphosphate hydrolases"/>
    <property type="match status" value="2"/>
</dbReference>
<evidence type="ECO:0000259" key="6">
    <source>
        <dbReference type="PROSITE" id="PS50893"/>
    </source>
</evidence>
<dbReference type="CDD" id="cd03221">
    <property type="entry name" value="ABCF_EF-3"/>
    <property type="match status" value="2"/>
</dbReference>
<evidence type="ECO:0000313" key="7">
    <source>
        <dbReference type="EMBL" id="GLK83471.1"/>
    </source>
</evidence>
<evidence type="ECO:0000256" key="3">
    <source>
        <dbReference type="ARBA" id="ARBA00022741"/>
    </source>
</evidence>
<dbReference type="GO" id="GO:0005524">
    <property type="term" value="F:ATP binding"/>
    <property type="evidence" value="ECO:0007669"/>
    <property type="project" value="UniProtKB-KW"/>
</dbReference>
<comment type="caution">
    <text evidence="7">The sequence shown here is derived from an EMBL/GenBank/DDBJ whole genome shotgun (WGS) entry which is preliminary data.</text>
</comment>
<keyword evidence="3" id="KW-0547">Nucleotide-binding</keyword>
<evidence type="ECO:0000256" key="1">
    <source>
        <dbReference type="ARBA" id="ARBA00005417"/>
    </source>
</evidence>
<dbReference type="AlphaFoldDB" id="A0A9W6NAH1"/>
<dbReference type="FunFam" id="3.40.50.300:FF:001320">
    <property type="entry name" value="Heme ABC transporter ATP-binding protein"/>
    <property type="match status" value="1"/>
</dbReference>
<dbReference type="RefSeq" id="WP_213361741.1">
    <property type="nucleotide sequence ID" value="NZ_BSFM01000007.1"/>
</dbReference>
<name>A0A9W6NAH1_9HYPH</name>
<proteinExistence type="inferred from homology"/>
<comment type="similarity">
    <text evidence="1">Belongs to the ABC transporter superfamily.</text>
</comment>
<dbReference type="PROSITE" id="PS00211">
    <property type="entry name" value="ABC_TRANSPORTER_1"/>
    <property type="match status" value="1"/>
</dbReference>